<comment type="similarity">
    <text evidence="1">Belongs to the GSP E family.</text>
</comment>
<dbReference type="InterPro" id="IPR001482">
    <property type="entry name" value="T2SS/T4SS_dom"/>
</dbReference>
<dbReference type="InterPro" id="IPR027417">
    <property type="entry name" value="P-loop_NTPase"/>
</dbReference>
<dbReference type="InterPro" id="IPR050921">
    <property type="entry name" value="T4SS_GSP_E_ATPase"/>
</dbReference>
<feature type="domain" description="Bacterial type II secretion system protein E" evidence="3">
    <location>
        <begin position="210"/>
        <end position="487"/>
    </location>
</feature>
<feature type="compositionally biased region" description="Polar residues" evidence="2">
    <location>
        <begin position="13"/>
        <end position="22"/>
    </location>
</feature>
<protein>
    <submittedName>
        <fullName evidence="4">PilT/PilU family type 4a pilus ATPase</fullName>
    </submittedName>
</protein>
<dbReference type="GO" id="GO:0005524">
    <property type="term" value="F:ATP binding"/>
    <property type="evidence" value="ECO:0007669"/>
    <property type="project" value="InterPro"/>
</dbReference>
<evidence type="ECO:0000313" key="4">
    <source>
        <dbReference type="EMBL" id="QRQ83262.1"/>
    </source>
</evidence>
<dbReference type="PANTHER" id="PTHR30486:SF12">
    <property type="entry name" value="TYPE IV PILUS ATPASE PILU"/>
    <property type="match status" value="1"/>
</dbReference>
<dbReference type="CDD" id="cd01131">
    <property type="entry name" value="PilT"/>
    <property type="match status" value="1"/>
</dbReference>
<reference evidence="4" key="1">
    <citation type="submission" date="2021-02" db="EMBL/GenBank/DDBJ databases">
        <title>Neisseriaceae sp. 26B isolated from the cloaca of a Common Toad-headed Turtle (Mesoclemmys nasuta).</title>
        <authorList>
            <person name="Spergser J."/>
            <person name="Busse H.-J."/>
        </authorList>
    </citation>
    <scope>NUCLEOTIDE SEQUENCE</scope>
    <source>
        <strain evidence="4">26B</strain>
    </source>
</reference>
<dbReference type="Gene3D" id="3.40.50.300">
    <property type="entry name" value="P-loop containing nucleotide triphosphate hydrolases"/>
    <property type="match status" value="1"/>
</dbReference>
<gene>
    <name evidence="4" type="ORF">JQU52_03895</name>
</gene>
<dbReference type="SUPFAM" id="SSF52540">
    <property type="entry name" value="P-loop containing nucleoside triphosphate hydrolases"/>
    <property type="match status" value="1"/>
</dbReference>
<feature type="region of interest" description="Disordered" evidence="2">
    <location>
        <begin position="1"/>
        <end position="22"/>
    </location>
</feature>
<dbReference type="AlphaFoldDB" id="A0A892ZK20"/>
<dbReference type="NCBIfam" id="TIGR01420">
    <property type="entry name" value="pilT_fam"/>
    <property type="match status" value="1"/>
</dbReference>
<sequence>MDAVAVAEPLNKPVSTVEPQANSDAALGGLAADSSEPITTETVVEAELSAPTLPEALPSESVPEIVPDTANSDVPAENTDGFVAEIAVAEAAIATSEPLGAAAVQLEDTSTSATVAEPVAASTLPETAAPESDTAKAALSPALATPAAAPPVPAESVLAAGILAQTDFSLDTEPSVNSTLTPEQPHTGTGTLPETPAAHEGLAAPVYPHPLLEKMAVESLRLKASDIFISTGFAPAFKIDGTLTPAPVHPLSREEAAKIVYSTMNAAQQHKFAHELELNYSLQAKNGVRFRVNAYHEQGRIGMVLRRLTTEIATVDDLFLPQALKDLAMKPRGLIILAGATGSGKSTSMAAMIDWRNEHQAGHIVTIEDPIEYIHQPKKSIVTHREVGIDTLSWSNAVQSAMRQAPDVVCVGEVRNEQSLEYAMQLAQTGHLCFFTIHASNANQAVERILNFYPEEQHKQVLMDLALNLVCIIGQRLVVKKGGKGRRAIVDLLINTPAMQDYIFKGELMEMKALMNKAEQDGMQTFDQDLFDLYCEEIIDYDEALRQADSVNDLRLRIKLYEEGRASGHIFDRVGDLNLI</sequence>
<dbReference type="PANTHER" id="PTHR30486">
    <property type="entry name" value="TWITCHING MOTILITY PROTEIN PILT"/>
    <property type="match status" value="1"/>
</dbReference>
<evidence type="ECO:0000313" key="5">
    <source>
        <dbReference type="Proteomes" id="UP000653156"/>
    </source>
</evidence>
<feature type="region of interest" description="Disordered" evidence="2">
    <location>
        <begin position="172"/>
        <end position="197"/>
    </location>
</feature>
<dbReference type="Gene3D" id="3.30.450.90">
    <property type="match status" value="1"/>
</dbReference>
<proteinExistence type="inferred from homology"/>
<organism evidence="4 5">
    <name type="scientific">Paralysiella testudinis</name>
    <dbReference type="NCBI Taxonomy" id="2809020"/>
    <lineage>
        <taxon>Bacteria</taxon>
        <taxon>Pseudomonadati</taxon>
        <taxon>Pseudomonadota</taxon>
        <taxon>Betaproteobacteria</taxon>
        <taxon>Neisseriales</taxon>
        <taxon>Neisseriaceae</taxon>
        <taxon>Paralysiella</taxon>
    </lineage>
</organism>
<dbReference type="Proteomes" id="UP000653156">
    <property type="component" value="Chromosome"/>
</dbReference>
<feature type="compositionally biased region" description="Polar residues" evidence="2">
    <location>
        <begin position="172"/>
        <end position="192"/>
    </location>
</feature>
<name>A0A892ZK20_9NEIS</name>
<dbReference type="GO" id="GO:0016887">
    <property type="term" value="F:ATP hydrolysis activity"/>
    <property type="evidence" value="ECO:0007669"/>
    <property type="project" value="InterPro"/>
</dbReference>
<evidence type="ECO:0000256" key="1">
    <source>
        <dbReference type="ARBA" id="ARBA00006611"/>
    </source>
</evidence>
<dbReference type="EMBL" id="CP069798">
    <property type="protein sequence ID" value="QRQ83262.1"/>
    <property type="molecule type" value="Genomic_DNA"/>
</dbReference>
<evidence type="ECO:0000259" key="3">
    <source>
        <dbReference type="Pfam" id="PF00437"/>
    </source>
</evidence>
<accession>A0A892ZK20</accession>
<evidence type="ECO:0000256" key="2">
    <source>
        <dbReference type="SAM" id="MobiDB-lite"/>
    </source>
</evidence>
<keyword evidence="5" id="KW-1185">Reference proteome</keyword>
<dbReference type="InterPro" id="IPR006321">
    <property type="entry name" value="PilT/PilU"/>
</dbReference>
<dbReference type="KEGG" id="ptes:JQU52_03895"/>
<dbReference type="Pfam" id="PF00437">
    <property type="entry name" value="T2SSE"/>
    <property type="match status" value="1"/>
</dbReference>